<dbReference type="InterPro" id="IPR003323">
    <property type="entry name" value="OTU_dom"/>
</dbReference>
<dbReference type="PANTHER" id="PTHR12419:SF7">
    <property type="entry name" value="OTU DOMAIN-CONTAINING PROTEIN 3"/>
    <property type="match status" value="1"/>
</dbReference>
<dbReference type="STRING" id="10195.A0A3M7S0W8"/>
<evidence type="ECO:0000259" key="2">
    <source>
        <dbReference type="PROSITE" id="PS50802"/>
    </source>
</evidence>
<keyword evidence="4" id="KW-1185">Reference proteome</keyword>
<dbReference type="SUPFAM" id="SSF46934">
    <property type="entry name" value="UBA-like"/>
    <property type="match status" value="1"/>
</dbReference>
<dbReference type="GO" id="GO:0016579">
    <property type="term" value="P:protein deubiquitination"/>
    <property type="evidence" value="ECO:0007669"/>
    <property type="project" value="TreeGrafter"/>
</dbReference>
<feature type="region of interest" description="Disordered" evidence="1">
    <location>
        <begin position="260"/>
        <end position="315"/>
    </location>
</feature>
<dbReference type="InterPro" id="IPR009060">
    <property type="entry name" value="UBA-like_sf"/>
</dbReference>
<evidence type="ECO:0000313" key="4">
    <source>
        <dbReference type="Proteomes" id="UP000276133"/>
    </source>
</evidence>
<dbReference type="PROSITE" id="PS50802">
    <property type="entry name" value="OTU"/>
    <property type="match status" value="1"/>
</dbReference>
<dbReference type="Gene3D" id="3.90.70.80">
    <property type="match status" value="1"/>
</dbReference>
<evidence type="ECO:0000313" key="3">
    <source>
        <dbReference type="EMBL" id="RNA29392.1"/>
    </source>
</evidence>
<dbReference type="OrthoDB" id="415023at2759"/>
<sequence>MTKNQKPKKKNKSSSYLNDDENYVSFSKQLEKLSLELRDITGDGNCCFRALSDQMEGNESQHLVYRKQVCQYIRQNRAEFEPFIAALIEEEDGPKKPSKLDSFEQYLKSMEQAGTYADNLCLVAFARLNQLNINIHQISLPIWTISGVNTHLNRSVRELHLSYHNGEHYSSIRPLGDKSKMPTNIFFKSEAKIYNSFINNLQDWNLNDPDELNDKVEQVMRITSWCDEESIRKKLAEFDWDVELTINYFLSNNLDSNTKCKNKKDKKAEKKQKQMERQRNKFIEEKVKSNIESSVPSTTNSSSNLTLSNIQTQAI</sequence>
<feature type="compositionally biased region" description="Basic and acidic residues" evidence="1">
    <location>
        <begin position="266"/>
        <end position="289"/>
    </location>
</feature>
<dbReference type="InterPro" id="IPR050704">
    <property type="entry name" value="Peptidase_C85-like"/>
</dbReference>
<reference evidence="3 4" key="1">
    <citation type="journal article" date="2018" name="Sci. Rep.">
        <title>Genomic signatures of local adaptation to the degree of environmental predictability in rotifers.</title>
        <authorList>
            <person name="Franch-Gras L."/>
            <person name="Hahn C."/>
            <person name="Garcia-Roger E.M."/>
            <person name="Carmona M.J."/>
            <person name="Serra M."/>
            <person name="Gomez A."/>
        </authorList>
    </citation>
    <scope>NUCLEOTIDE SEQUENCE [LARGE SCALE GENOMIC DNA]</scope>
    <source>
        <strain evidence="3">HYR1</strain>
    </source>
</reference>
<dbReference type="InterPro" id="IPR038765">
    <property type="entry name" value="Papain-like_cys_pep_sf"/>
</dbReference>
<feature type="domain" description="OTU" evidence="2">
    <location>
        <begin position="35"/>
        <end position="175"/>
    </location>
</feature>
<dbReference type="PANTHER" id="PTHR12419">
    <property type="entry name" value="OTU DOMAIN CONTAINING PROTEIN"/>
    <property type="match status" value="1"/>
</dbReference>
<dbReference type="Pfam" id="PF02338">
    <property type="entry name" value="OTU"/>
    <property type="match status" value="1"/>
</dbReference>
<dbReference type="SUPFAM" id="SSF54001">
    <property type="entry name" value="Cysteine proteinases"/>
    <property type="match status" value="1"/>
</dbReference>
<gene>
    <name evidence="3" type="ORF">BpHYR1_037612</name>
</gene>
<dbReference type="AlphaFoldDB" id="A0A3M7S0W8"/>
<organism evidence="3 4">
    <name type="scientific">Brachionus plicatilis</name>
    <name type="common">Marine rotifer</name>
    <name type="synonym">Brachionus muelleri</name>
    <dbReference type="NCBI Taxonomy" id="10195"/>
    <lineage>
        <taxon>Eukaryota</taxon>
        <taxon>Metazoa</taxon>
        <taxon>Spiralia</taxon>
        <taxon>Gnathifera</taxon>
        <taxon>Rotifera</taxon>
        <taxon>Eurotatoria</taxon>
        <taxon>Monogononta</taxon>
        <taxon>Pseudotrocha</taxon>
        <taxon>Ploima</taxon>
        <taxon>Brachionidae</taxon>
        <taxon>Brachionus</taxon>
    </lineage>
</organism>
<proteinExistence type="predicted"/>
<protein>
    <submittedName>
        <fullName evidence="3">OTU domain-containing 3</fullName>
    </submittedName>
</protein>
<dbReference type="Proteomes" id="UP000276133">
    <property type="component" value="Unassembled WGS sequence"/>
</dbReference>
<name>A0A3M7S0W8_BRAPC</name>
<feature type="compositionally biased region" description="Low complexity" evidence="1">
    <location>
        <begin position="297"/>
        <end position="309"/>
    </location>
</feature>
<dbReference type="EMBL" id="REGN01002231">
    <property type="protein sequence ID" value="RNA29392.1"/>
    <property type="molecule type" value="Genomic_DNA"/>
</dbReference>
<evidence type="ECO:0000256" key="1">
    <source>
        <dbReference type="SAM" id="MobiDB-lite"/>
    </source>
</evidence>
<accession>A0A3M7S0W8</accession>
<comment type="caution">
    <text evidence="3">The sequence shown here is derived from an EMBL/GenBank/DDBJ whole genome shotgun (WGS) entry which is preliminary data.</text>
</comment>
<dbReference type="GO" id="GO:0004843">
    <property type="term" value="F:cysteine-type deubiquitinase activity"/>
    <property type="evidence" value="ECO:0007669"/>
    <property type="project" value="TreeGrafter"/>
</dbReference>